<dbReference type="EMBL" id="NBTY01000014">
    <property type="protein sequence ID" value="OTP80202.1"/>
    <property type="molecule type" value="Genomic_DNA"/>
</dbReference>
<comment type="caution">
    <text evidence="1">The sequence shown here is derived from an EMBL/GenBank/DDBJ whole genome shotgun (WGS) entry which is preliminary data.</text>
</comment>
<proteinExistence type="predicted"/>
<dbReference type="Proteomes" id="UP000195221">
    <property type="component" value="Unassembled WGS sequence"/>
</dbReference>
<dbReference type="EMBL" id="NBTZ01000037">
    <property type="protein sequence ID" value="OTP76442.1"/>
    <property type="molecule type" value="Genomic_DNA"/>
</dbReference>
<evidence type="ECO:0000313" key="4">
    <source>
        <dbReference type="Proteomes" id="UP000195221"/>
    </source>
</evidence>
<reference evidence="2 3" key="1">
    <citation type="submission" date="2017-03" db="EMBL/GenBank/DDBJ databases">
        <title>Genome analysis of strain PAMC 26510.</title>
        <authorList>
            <person name="Oh H.-M."/>
            <person name="Yang J.-A."/>
        </authorList>
    </citation>
    <scope>NUCLEOTIDE SEQUENCE [LARGE SCALE GENOMIC DNA]</scope>
    <source>
        <strain evidence="2 3">PAMC 26510</strain>
    </source>
</reference>
<dbReference type="AlphaFoldDB" id="A0A242MYQ2"/>
<evidence type="ECO:0000313" key="1">
    <source>
        <dbReference type="EMBL" id="OTP76442.1"/>
    </source>
</evidence>
<evidence type="ECO:0000313" key="3">
    <source>
        <dbReference type="Proteomes" id="UP000194546"/>
    </source>
</evidence>
<organism evidence="1 4">
    <name type="scientific">Caballeronia sordidicola</name>
    <name type="common">Burkholderia sordidicola</name>
    <dbReference type="NCBI Taxonomy" id="196367"/>
    <lineage>
        <taxon>Bacteria</taxon>
        <taxon>Pseudomonadati</taxon>
        <taxon>Pseudomonadota</taxon>
        <taxon>Betaproteobacteria</taxon>
        <taxon>Burkholderiales</taxon>
        <taxon>Burkholderiaceae</taxon>
        <taxon>Caballeronia</taxon>
    </lineage>
</organism>
<dbReference type="Proteomes" id="UP000194546">
    <property type="component" value="Unassembled WGS sequence"/>
</dbReference>
<accession>A0A242MYQ2</accession>
<sequence>MRVFISKECWTRGCSSRCDCAGDFMTRLRLLLSLHEAFGITRGSWNCRLAVIGF</sequence>
<gene>
    <name evidence="2" type="ORF">PAMC26510_03620</name>
    <name evidence="1" type="ORF">PAMC26577_11160</name>
</gene>
<evidence type="ECO:0000313" key="2">
    <source>
        <dbReference type="EMBL" id="OTP80202.1"/>
    </source>
</evidence>
<protein>
    <submittedName>
        <fullName evidence="1">Uncharacterized protein</fullName>
    </submittedName>
</protein>
<name>A0A242MYQ2_CABSO</name>
<reference evidence="1 4" key="2">
    <citation type="submission" date="2017-03" db="EMBL/GenBank/DDBJ databases">
        <title>Genome analysis of strain PAMC 26577.</title>
        <authorList>
            <person name="Oh H.-M."/>
            <person name="Yang J.-A."/>
        </authorList>
    </citation>
    <scope>NUCLEOTIDE SEQUENCE [LARGE SCALE GENOMIC DNA]</scope>
    <source>
        <strain evidence="1 4">PAMC 26577</strain>
    </source>
</reference>